<evidence type="ECO:0000313" key="1">
    <source>
        <dbReference type="EMBL" id="KAA1138837.1"/>
    </source>
</evidence>
<dbReference type="AlphaFoldDB" id="A0A5B0SLS9"/>
<dbReference type="Proteomes" id="UP000325313">
    <property type="component" value="Unassembled WGS sequence"/>
</dbReference>
<gene>
    <name evidence="1" type="ORF">PGTUg99_019785</name>
</gene>
<protein>
    <submittedName>
        <fullName evidence="1">Uncharacterized protein</fullName>
    </submittedName>
</protein>
<accession>A0A5B0SLS9</accession>
<proteinExistence type="predicted"/>
<sequence length="127" mass="14112">MMPMTAAVQCCDALRLRSDGSRRSFACEFGRADYVNLSRRGEGRRGSSQMTLYSLRTQYSATTTFLVRVKASTITAQFGNPYGYGLCADDLPSESTTDSHQHSYAAFLMIPQSELDWPAQPTKHILS</sequence>
<comment type="caution">
    <text evidence="1">The sequence shown here is derived from an EMBL/GenBank/DDBJ whole genome shotgun (WGS) entry which is preliminary data.</text>
</comment>
<organism evidence="1 2">
    <name type="scientific">Puccinia graminis f. sp. tritici</name>
    <dbReference type="NCBI Taxonomy" id="56615"/>
    <lineage>
        <taxon>Eukaryota</taxon>
        <taxon>Fungi</taxon>
        <taxon>Dikarya</taxon>
        <taxon>Basidiomycota</taxon>
        <taxon>Pucciniomycotina</taxon>
        <taxon>Pucciniomycetes</taxon>
        <taxon>Pucciniales</taxon>
        <taxon>Pucciniaceae</taxon>
        <taxon>Puccinia</taxon>
    </lineage>
</organism>
<reference evidence="1 2" key="1">
    <citation type="submission" date="2019-05" db="EMBL/GenBank/DDBJ databases">
        <title>Emergence of the Ug99 lineage of the wheat stem rust pathogen through somatic hybridization.</title>
        <authorList>
            <person name="Li F."/>
            <person name="Upadhyaya N.M."/>
            <person name="Sperschneider J."/>
            <person name="Matny O."/>
            <person name="Nguyen-Phuc H."/>
            <person name="Mago R."/>
            <person name="Raley C."/>
            <person name="Miller M.E."/>
            <person name="Silverstein K.A.T."/>
            <person name="Henningsen E."/>
            <person name="Hirsch C.D."/>
            <person name="Visser B."/>
            <person name="Pretorius Z.A."/>
            <person name="Steffenson B.J."/>
            <person name="Schwessinger B."/>
            <person name="Dodds P.N."/>
            <person name="Figueroa M."/>
        </authorList>
    </citation>
    <scope>NUCLEOTIDE SEQUENCE [LARGE SCALE GENOMIC DNA]</scope>
    <source>
        <strain evidence="1 2">Ug99</strain>
    </source>
</reference>
<name>A0A5B0SLS9_PUCGR</name>
<evidence type="ECO:0000313" key="2">
    <source>
        <dbReference type="Proteomes" id="UP000325313"/>
    </source>
</evidence>
<dbReference type="EMBL" id="VDEP01000001">
    <property type="protein sequence ID" value="KAA1138837.1"/>
    <property type="molecule type" value="Genomic_DNA"/>
</dbReference>